<sequence length="160" mass="16495">MVSINSNPSAWEGAIHKVALGDAAAVAAPSARSGRRGGGAGGHPTGGGGGLPRPCPSLHGSGERGGGRFHSRWRVPHGWRRRASLHQIRRDGSMWGRQLGVGGLSRRRLPGGGSCGAPRQWWRPRHPHVATAAGVEKDTSGAGEVAAGGLSSLVFFFSSS</sequence>
<feature type="region of interest" description="Disordered" evidence="1">
    <location>
        <begin position="30"/>
        <end position="72"/>
    </location>
</feature>
<reference evidence="4" key="4">
    <citation type="journal article" date="2008" name="Nucleic Acids Res.">
        <title>The rice annotation project database (RAP-DB): 2008 update.</title>
        <authorList>
            <consortium name="The rice annotation project (RAP)"/>
        </authorList>
    </citation>
    <scope>GENOME REANNOTATION</scope>
    <source>
        <strain evidence="4">cv. Nipponbare</strain>
    </source>
</reference>
<dbReference type="EMBL" id="AP004990">
    <property type="protein sequence ID" value="BAC83642.1"/>
    <property type="molecule type" value="Genomic_DNA"/>
</dbReference>
<dbReference type="Proteomes" id="UP000000763">
    <property type="component" value="Chromosome 7"/>
</dbReference>
<accession>Q6Z6P5</accession>
<protein>
    <submittedName>
        <fullName evidence="2">Uncharacterized protein</fullName>
    </submittedName>
</protein>
<reference evidence="3" key="2">
    <citation type="submission" date="2002-05" db="EMBL/GenBank/DDBJ databases">
        <title>Oryza sativa nipponbare(GA3) genomic DNA, chromosome 7, BAC clone:OSJNBa0077J18.</title>
        <authorList>
            <person name="Sasaki T."/>
            <person name="Matsumoto T."/>
            <person name="Katayose Y."/>
        </authorList>
    </citation>
    <scope>NUCLEOTIDE SEQUENCE</scope>
</reference>
<evidence type="ECO:0000256" key="1">
    <source>
        <dbReference type="SAM" id="MobiDB-lite"/>
    </source>
</evidence>
<evidence type="ECO:0000313" key="3">
    <source>
        <dbReference type="EMBL" id="BAD31000.1"/>
    </source>
</evidence>
<organism evidence="2 4">
    <name type="scientific">Oryza sativa subsp. japonica</name>
    <name type="common">Rice</name>
    <dbReference type="NCBI Taxonomy" id="39947"/>
    <lineage>
        <taxon>Eukaryota</taxon>
        <taxon>Viridiplantae</taxon>
        <taxon>Streptophyta</taxon>
        <taxon>Embryophyta</taxon>
        <taxon>Tracheophyta</taxon>
        <taxon>Spermatophyta</taxon>
        <taxon>Magnoliopsida</taxon>
        <taxon>Liliopsida</taxon>
        <taxon>Poales</taxon>
        <taxon>Poaceae</taxon>
        <taxon>BOP clade</taxon>
        <taxon>Oryzoideae</taxon>
        <taxon>Oryzeae</taxon>
        <taxon>Oryzinae</taxon>
        <taxon>Oryza</taxon>
        <taxon>Oryza sativa</taxon>
    </lineage>
</organism>
<dbReference type="EMBL" id="AP005169">
    <property type="protein sequence ID" value="BAD31000.1"/>
    <property type="molecule type" value="Genomic_DNA"/>
</dbReference>
<gene>
    <name evidence="2" type="ORF">OSJNBa0007H12.17</name>
    <name evidence="3" type="ORF">OSJNBa0077J18.37</name>
</gene>
<reference evidence="4" key="3">
    <citation type="journal article" date="2005" name="Nature">
        <title>The map-based sequence of the rice genome.</title>
        <authorList>
            <consortium name="International rice genome sequencing project (IRGSP)"/>
            <person name="Matsumoto T."/>
            <person name="Wu J."/>
            <person name="Kanamori H."/>
            <person name="Katayose Y."/>
            <person name="Fujisawa M."/>
            <person name="Namiki N."/>
            <person name="Mizuno H."/>
            <person name="Yamamoto K."/>
            <person name="Antonio B.A."/>
            <person name="Baba T."/>
            <person name="Sakata K."/>
            <person name="Nagamura Y."/>
            <person name="Aoki H."/>
            <person name="Arikawa K."/>
            <person name="Arita K."/>
            <person name="Bito T."/>
            <person name="Chiden Y."/>
            <person name="Fujitsuka N."/>
            <person name="Fukunaka R."/>
            <person name="Hamada M."/>
            <person name="Harada C."/>
            <person name="Hayashi A."/>
            <person name="Hijishita S."/>
            <person name="Honda M."/>
            <person name="Hosokawa S."/>
            <person name="Ichikawa Y."/>
            <person name="Idonuma A."/>
            <person name="Iijima M."/>
            <person name="Ikeda M."/>
            <person name="Ikeno M."/>
            <person name="Ito K."/>
            <person name="Ito S."/>
            <person name="Ito T."/>
            <person name="Ito Y."/>
            <person name="Ito Y."/>
            <person name="Iwabuchi A."/>
            <person name="Kamiya K."/>
            <person name="Karasawa W."/>
            <person name="Kurita K."/>
            <person name="Katagiri S."/>
            <person name="Kikuta A."/>
            <person name="Kobayashi H."/>
            <person name="Kobayashi N."/>
            <person name="Machita K."/>
            <person name="Maehara T."/>
            <person name="Masukawa M."/>
            <person name="Mizubayashi T."/>
            <person name="Mukai Y."/>
            <person name="Nagasaki H."/>
            <person name="Nagata Y."/>
            <person name="Naito S."/>
            <person name="Nakashima M."/>
            <person name="Nakama Y."/>
            <person name="Nakamichi Y."/>
            <person name="Nakamura M."/>
            <person name="Meguro A."/>
            <person name="Negishi M."/>
            <person name="Ohta I."/>
            <person name="Ohta T."/>
            <person name="Okamoto M."/>
            <person name="Ono N."/>
            <person name="Saji S."/>
            <person name="Sakaguchi M."/>
            <person name="Sakai K."/>
            <person name="Shibata M."/>
            <person name="Shimokawa T."/>
            <person name="Song J."/>
            <person name="Takazaki Y."/>
            <person name="Terasawa K."/>
            <person name="Tsugane M."/>
            <person name="Tsuji K."/>
            <person name="Ueda S."/>
            <person name="Waki K."/>
            <person name="Yamagata H."/>
            <person name="Yamamoto M."/>
            <person name="Yamamoto S."/>
            <person name="Yamane H."/>
            <person name="Yoshiki S."/>
            <person name="Yoshihara R."/>
            <person name="Yukawa K."/>
            <person name="Zhong H."/>
            <person name="Yano M."/>
            <person name="Yuan Q."/>
            <person name="Ouyang S."/>
            <person name="Liu J."/>
            <person name="Jones K.M."/>
            <person name="Gansberger K."/>
            <person name="Moffat K."/>
            <person name="Hill J."/>
            <person name="Bera J."/>
            <person name="Fadrosh D."/>
            <person name="Jin S."/>
            <person name="Johri S."/>
            <person name="Kim M."/>
            <person name="Overton L."/>
            <person name="Reardon M."/>
            <person name="Tsitrin T."/>
            <person name="Vuong H."/>
            <person name="Weaver B."/>
            <person name="Ciecko A."/>
            <person name="Tallon L."/>
            <person name="Jackson J."/>
            <person name="Pai G."/>
            <person name="Aken S.V."/>
            <person name="Utterback T."/>
            <person name="Reidmuller S."/>
            <person name="Feldblyum T."/>
            <person name="Hsiao J."/>
            <person name="Zismann V."/>
            <person name="Iobst S."/>
            <person name="de Vazeille A.R."/>
            <person name="Buell C.R."/>
            <person name="Ying K."/>
            <person name="Li Y."/>
            <person name="Lu T."/>
            <person name="Huang Y."/>
            <person name="Zhao Q."/>
            <person name="Feng Q."/>
            <person name="Zhang L."/>
            <person name="Zhu J."/>
            <person name="Weng Q."/>
            <person name="Mu J."/>
            <person name="Lu Y."/>
            <person name="Fan D."/>
            <person name="Liu Y."/>
            <person name="Guan J."/>
            <person name="Zhang Y."/>
            <person name="Yu S."/>
            <person name="Liu X."/>
            <person name="Zhang Y."/>
            <person name="Hong G."/>
            <person name="Han B."/>
            <person name="Choisne N."/>
            <person name="Demange N."/>
            <person name="Orjeda G."/>
            <person name="Samain S."/>
            <person name="Cattolico L."/>
            <person name="Pelletier E."/>
            <person name="Couloux A."/>
            <person name="Segurens B."/>
            <person name="Wincker P."/>
            <person name="D'Hont A."/>
            <person name="Scarpelli C."/>
            <person name="Weissenbach J."/>
            <person name="Salanoubat M."/>
            <person name="Quetier F."/>
            <person name="Yu Y."/>
            <person name="Kim H.R."/>
            <person name="Rambo T."/>
            <person name="Currie J."/>
            <person name="Collura K."/>
            <person name="Luo M."/>
            <person name="Yang T."/>
            <person name="Ammiraju J.S.S."/>
            <person name="Engler F."/>
            <person name="Soderlund C."/>
            <person name="Wing R.A."/>
            <person name="Palmer L.E."/>
            <person name="de la Bastide M."/>
            <person name="Spiegel L."/>
            <person name="Nascimento L."/>
            <person name="Zutavern T."/>
            <person name="O'Shaughnessy A."/>
            <person name="Dike S."/>
            <person name="Dedhia N."/>
            <person name="Preston R."/>
            <person name="Balija V."/>
            <person name="McCombie W.R."/>
            <person name="Chow T."/>
            <person name="Chen H."/>
            <person name="Chung M."/>
            <person name="Chen C."/>
            <person name="Shaw J."/>
            <person name="Wu H."/>
            <person name="Hsiao K."/>
            <person name="Chao Y."/>
            <person name="Chu M."/>
            <person name="Cheng C."/>
            <person name="Hour A."/>
            <person name="Lee P."/>
            <person name="Lin S."/>
            <person name="Lin Y."/>
            <person name="Liou J."/>
            <person name="Liu S."/>
            <person name="Hsing Y."/>
            <person name="Raghuvanshi S."/>
            <person name="Mohanty A."/>
            <person name="Bharti A.K."/>
            <person name="Gaur A."/>
            <person name="Gupta V."/>
            <person name="Kumar D."/>
            <person name="Ravi V."/>
            <person name="Vij S."/>
            <person name="Kapur A."/>
            <person name="Khurana P."/>
            <person name="Khurana P."/>
            <person name="Khurana J.P."/>
            <person name="Tyagi A.K."/>
            <person name="Gaikwad K."/>
            <person name="Singh A."/>
            <person name="Dalal V."/>
            <person name="Srivastava S."/>
            <person name="Dixit A."/>
            <person name="Pal A.K."/>
            <person name="Ghazi I.A."/>
            <person name="Yadav M."/>
            <person name="Pandit A."/>
            <person name="Bhargava A."/>
            <person name="Sureshbabu K."/>
            <person name="Batra K."/>
            <person name="Sharma T.R."/>
            <person name="Mohapatra T."/>
            <person name="Singh N.K."/>
            <person name="Messing J."/>
            <person name="Nelson A.B."/>
            <person name="Fuks G."/>
            <person name="Kavchok S."/>
            <person name="Keizer G."/>
            <person name="Linton E."/>
            <person name="Llaca V."/>
            <person name="Song R."/>
            <person name="Tanyolac B."/>
            <person name="Young S."/>
            <person name="Ho-Il K."/>
            <person name="Hahn J.H."/>
            <person name="Sangsakoo G."/>
            <person name="Vanavichit A."/>
            <person name="de Mattos Luiz.A.T."/>
            <person name="Zimmer P.D."/>
            <person name="Malone G."/>
            <person name="Dellagostin O."/>
            <person name="de Oliveira A.C."/>
            <person name="Bevan M."/>
            <person name="Bancroft I."/>
            <person name="Minx P."/>
            <person name="Cordum H."/>
            <person name="Wilson R."/>
            <person name="Cheng Z."/>
            <person name="Jin W."/>
            <person name="Jiang J."/>
            <person name="Leong S.A."/>
            <person name="Iwama H."/>
            <person name="Gojobori T."/>
            <person name="Itoh T."/>
            <person name="Niimura Y."/>
            <person name="Fujii Y."/>
            <person name="Habara T."/>
            <person name="Sakai H."/>
            <person name="Sato Y."/>
            <person name="Wilson G."/>
            <person name="Kumar K."/>
            <person name="McCouch S."/>
            <person name="Juretic N."/>
            <person name="Hoen D."/>
            <person name="Wright S."/>
            <person name="Bruskiewich R."/>
            <person name="Bureau T."/>
            <person name="Miyao A."/>
            <person name="Hirochika H."/>
            <person name="Nishikawa T."/>
            <person name="Kadowaki K."/>
            <person name="Sugiura M."/>
            <person name="Burr B."/>
            <person name="Sasaki T."/>
        </authorList>
    </citation>
    <scope>NUCLEOTIDE SEQUENCE [LARGE SCALE GENOMIC DNA]</scope>
    <source>
        <strain evidence="4">cv. Nipponbare</strain>
    </source>
</reference>
<dbReference type="AlphaFoldDB" id="Q6Z6P5"/>
<reference evidence="2" key="1">
    <citation type="submission" date="2002-03" db="EMBL/GenBank/DDBJ databases">
        <title>Oryza sativa nipponbare(GA3) genomic DNA, chromosome 7, BAC clone:OSJNBa0007H12.</title>
        <authorList>
            <person name="Sasaki T."/>
            <person name="Matsumoto T."/>
            <person name="Yamamoto K."/>
        </authorList>
    </citation>
    <scope>NUCLEOTIDE SEQUENCE</scope>
</reference>
<name>Q6Z6P5_ORYSJ</name>
<proteinExistence type="predicted"/>
<feature type="compositionally biased region" description="Gly residues" evidence="1">
    <location>
        <begin position="36"/>
        <end position="51"/>
    </location>
</feature>
<evidence type="ECO:0000313" key="4">
    <source>
        <dbReference type="Proteomes" id="UP000000763"/>
    </source>
</evidence>
<evidence type="ECO:0000313" key="2">
    <source>
        <dbReference type="EMBL" id="BAC83642.1"/>
    </source>
</evidence>